<evidence type="ECO:0000313" key="3">
    <source>
        <dbReference type="Proteomes" id="UP000001514"/>
    </source>
</evidence>
<dbReference type="Proteomes" id="UP000001514">
    <property type="component" value="Unassembled WGS sequence"/>
</dbReference>
<dbReference type="Pfam" id="PF03018">
    <property type="entry name" value="Dirigent"/>
    <property type="match status" value="1"/>
</dbReference>
<protein>
    <recommendedName>
        <fullName evidence="1">Dirigent protein</fullName>
    </recommendedName>
</protein>
<evidence type="ECO:0000313" key="2">
    <source>
        <dbReference type="EMBL" id="EFJ21777.1"/>
    </source>
</evidence>
<reference evidence="2 3" key="1">
    <citation type="journal article" date="2011" name="Science">
        <title>The Selaginella genome identifies genetic changes associated with the evolution of vascular plants.</title>
        <authorList>
            <person name="Banks J.A."/>
            <person name="Nishiyama T."/>
            <person name="Hasebe M."/>
            <person name="Bowman J.L."/>
            <person name="Gribskov M."/>
            <person name="dePamphilis C."/>
            <person name="Albert V.A."/>
            <person name="Aono N."/>
            <person name="Aoyama T."/>
            <person name="Ambrose B.A."/>
            <person name="Ashton N.W."/>
            <person name="Axtell M.J."/>
            <person name="Barker E."/>
            <person name="Barker M.S."/>
            <person name="Bennetzen J.L."/>
            <person name="Bonawitz N.D."/>
            <person name="Chapple C."/>
            <person name="Cheng C."/>
            <person name="Correa L.G."/>
            <person name="Dacre M."/>
            <person name="DeBarry J."/>
            <person name="Dreyer I."/>
            <person name="Elias M."/>
            <person name="Engstrom E.M."/>
            <person name="Estelle M."/>
            <person name="Feng L."/>
            <person name="Finet C."/>
            <person name="Floyd S.K."/>
            <person name="Frommer W.B."/>
            <person name="Fujita T."/>
            <person name="Gramzow L."/>
            <person name="Gutensohn M."/>
            <person name="Harholt J."/>
            <person name="Hattori M."/>
            <person name="Heyl A."/>
            <person name="Hirai T."/>
            <person name="Hiwatashi Y."/>
            <person name="Ishikawa M."/>
            <person name="Iwata M."/>
            <person name="Karol K.G."/>
            <person name="Koehler B."/>
            <person name="Kolukisaoglu U."/>
            <person name="Kubo M."/>
            <person name="Kurata T."/>
            <person name="Lalonde S."/>
            <person name="Li K."/>
            <person name="Li Y."/>
            <person name="Litt A."/>
            <person name="Lyons E."/>
            <person name="Manning G."/>
            <person name="Maruyama T."/>
            <person name="Michael T.P."/>
            <person name="Mikami K."/>
            <person name="Miyazaki S."/>
            <person name="Morinaga S."/>
            <person name="Murata T."/>
            <person name="Mueller-Roeber B."/>
            <person name="Nelson D.R."/>
            <person name="Obara M."/>
            <person name="Oguri Y."/>
            <person name="Olmstead R.G."/>
            <person name="Onodera N."/>
            <person name="Petersen B.L."/>
            <person name="Pils B."/>
            <person name="Prigge M."/>
            <person name="Rensing S.A."/>
            <person name="Riano-Pachon D.M."/>
            <person name="Roberts A.W."/>
            <person name="Sato Y."/>
            <person name="Scheller H.V."/>
            <person name="Schulz B."/>
            <person name="Schulz C."/>
            <person name="Shakirov E.V."/>
            <person name="Shibagaki N."/>
            <person name="Shinohara N."/>
            <person name="Shippen D.E."/>
            <person name="Soerensen I."/>
            <person name="Sotooka R."/>
            <person name="Sugimoto N."/>
            <person name="Sugita M."/>
            <person name="Sumikawa N."/>
            <person name="Tanurdzic M."/>
            <person name="Theissen G."/>
            <person name="Ulvskov P."/>
            <person name="Wakazuki S."/>
            <person name="Weng J.K."/>
            <person name="Willats W.W."/>
            <person name="Wipf D."/>
            <person name="Wolf P.G."/>
            <person name="Yang L."/>
            <person name="Zimmer A.D."/>
            <person name="Zhu Q."/>
            <person name="Mitros T."/>
            <person name="Hellsten U."/>
            <person name="Loque D."/>
            <person name="Otillar R."/>
            <person name="Salamov A."/>
            <person name="Schmutz J."/>
            <person name="Shapiro H."/>
            <person name="Lindquist E."/>
            <person name="Lucas S."/>
            <person name="Rokhsar D."/>
            <person name="Grigoriev I.V."/>
        </authorList>
    </citation>
    <scope>NUCLEOTIDE SEQUENCE [LARGE SCALE GENOMIC DNA]</scope>
</reference>
<keyword evidence="1" id="KW-0052">Apoplast</keyword>
<gene>
    <name evidence="2" type="ORF">SELMODRAFT_417020</name>
</gene>
<evidence type="ECO:0000256" key="1">
    <source>
        <dbReference type="RuleBase" id="RU363099"/>
    </source>
</evidence>
<organism evidence="3">
    <name type="scientific">Selaginella moellendorffii</name>
    <name type="common">Spikemoss</name>
    <dbReference type="NCBI Taxonomy" id="88036"/>
    <lineage>
        <taxon>Eukaryota</taxon>
        <taxon>Viridiplantae</taxon>
        <taxon>Streptophyta</taxon>
        <taxon>Embryophyta</taxon>
        <taxon>Tracheophyta</taxon>
        <taxon>Lycopodiopsida</taxon>
        <taxon>Selaginellales</taxon>
        <taxon>Selaginellaceae</taxon>
        <taxon>Selaginella</taxon>
    </lineage>
</organism>
<dbReference type="AlphaFoldDB" id="D8S143"/>
<dbReference type="HOGENOM" id="CLU_1809529_0_0_1"/>
<proteinExistence type="inferred from homology"/>
<dbReference type="Gramene" id="EFJ21777">
    <property type="protein sequence ID" value="EFJ21777"/>
    <property type="gene ID" value="SELMODRAFT_417020"/>
</dbReference>
<name>D8S143_SELML</name>
<dbReference type="GO" id="GO:0048046">
    <property type="term" value="C:apoplast"/>
    <property type="evidence" value="ECO:0007669"/>
    <property type="project" value="UniProtKB-SubCell"/>
</dbReference>
<comment type="subunit">
    <text evidence="1">Homodimer.</text>
</comment>
<dbReference type="KEGG" id="smo:SELMODRAFT_417020"/>
<comment type="subcellular location">
    <subcellularLocation>
        <location evidence="1">Secreted</location>
        <location evidence="1">Extracellular space</location>
        <location evidence="1">Apoplast</location>
    </subcellularLocation>
</comment>
<sequence length="143" mass="15630">MHRLLLLLTARRPPPLPESHRYPKDPHFEFDIHDIINATEAGTPESAKLVAPATPTSPFGTLFAMDDKVTLHPSYNSSESGRVQGTYTVVSNSGTSPVLFYQMAVVLPRGKLCFFGHRPLLQAQAELSVFACGGRFKHGNALA</sequence>
<keyword evidence="3" id="KW-1185">Reference proteome</keyword>
<keyword evidence="1" id="KW-0964">Secreted</keyword>
<accession>D8S143</accession>
<comment type="function">
    <text evidence="1">Dirigent proteins impart stereoselectivity on the phenoxy radical-coupling reaction, yielding optically active lignans from two molecules of coniferyl alcohol in the biosynthesis of lignans, flavonolignans, and alkaloids and thus plays a central role in plant secondary metabolism.</text>
</comment>
<dbReference type="InterPro" id="IPR004265">
    <property type="entry name" value="Dirigent"/>
</dbReference>
<comment type="similarity">
    <text evidence="1">Belongs to the plant dirigent protein family.</text>
</comment>
<dbReference type="EMBL" id="GL377598">
    <property type="protein sequence ID" value="EFJ21777.1"/>
    <property type="molecule type" value="Genomic_DNA"/>
</dbReference>
<dbReference type="InParanoid" id="D8S143"/>
<dbReference type="PANTHER" id="PTHR21495">
    <property type="entry name" value="NUCLEOPORIN-RELATED"/>
    <property type="match status" value="1"/>
</dbReference>